<evidence type="ECO:0000256" key="1">
    <source>
        <dbReference type="ARBA" id="ARBA00001974"/>
    </source>
</evidence>
<keyword evidence="3 6" id="KW-0274">FAD</keyword>
<evidence type="ECO:0000256" key="5">
    <source>
        <dbReference type="ARBA" id="ARBA00023157"/>
    </source>
</evidence>
<evidence type="ECO:0000256" key="4">
    <source>
        <dbReference type="ARBA" id="ARBA00023002"/>
    </source>
</evidence>
<dbReference type="PANTHER" id="PTHR12645">
    <property type="entry name" value="ALR/ERV"/>
    <property type="match status" value="1"/>
</dbReference>
<evidence type="ECO:0000256" key="2">
    <source>
        <dbReference type="ARBA" id="ARBA00022630"/>
    </source>
</evidence>
<evidence type="ECO:0000313" key="9">
    <source>
        <dbReference type="EMBL" id="WIA08805.1"/>
    </source>
</evidence>
<evidence type="ECO:0000259" key="8">
    <source>
        <dbReference type="PROSITE" id="PS51324"/>
    </source>
</evidence>
<dbReference type="Pfam" id="PF04777">
    <property type="entry name" value="Evr1_Alr"/>
    <property type="match status" value="1"/>
</dbReference>
<keyword evidence="5" id="KW-1015">Disulfide bond</keyword>
<dbReference type="EMBL" id="CP126208">
    <property type="protein sequence ID" value="WIA08805.1"/>
    <property type="molecule type" value="Genomic_DNA"/>
</dbReference>
<protein>
    <recommendedName>
        <fullName evidence="6">Sulfhydryl oxidase</fullName>
        <ecNumber evidence="6">1.8.3.2</ecNumber>
    </recommendedName>
</protein>
<dbReference type="InterPro" id="IPR036774">
    <property type="entry name" value="ERV/ALR_sulphydryl_oxid_sf"/>
</dbReference>
<dbReference type="PANTHER" id="PTHR12645:SF0">
    <property type="entry name" value="FAD-LINKED SULFHYDRYL OXIDASE ALR"/>
    <property type="match status" value="1"/>
</dbReference>
<dbReference type="PROSITE" id="PS51324">
    <property type="entry name" value="ERV_ALR"/>
    <property type="match status" value="1"/>
</dbReference>
<dbReference type="InterPro" id="IPR017905">
    <property type="entry name" value="ERV/ALR_sulphydryl_oxidase"/>
</dbReference>
<gene>
    <name evidence="9" type="ORF">OEZ85_008227</name>
</gene>
<sequence length="222" mass="24293">MAQQQTLARQQQQGPWWAEPLQGVGAAFQGMQRNMQRFADGLARPGPPGASLQASVTLAASPAASGQLRPGSSSTPRHLDAAALHASSSSSSSSSSKQQHGSKPTSKEDLGRATWTFLHTLAAQFPEHPTRQQQRDARQLIDSLTRIYPCADCSKHFQELVRRDPPVVSSGRDFAVWMCRTHNAVNRRIGKPSFNCDLVAARWAPLDCDEHNSCDMTLGHKR</sequence>
<dbReference type="Gene3D" id="1.20.120.310">
    <property type="entry name" value="ERV/ALR sulfhydryl oxidase domain"/>
    <property type="match status" value="1"/>
</dbReference>
<comment type="catalytic activity">
    <reaction evidence="6">
        <text>2 R'C(R)SH + O2 = R'C(R)S-S(R)CR' + H2O2</text>
        <dbReference type="Rhea" id="RHEA:17357"/>
        <dbReference type="ChEBI" id="CHEBI:15379"/>
        <dbReference type="ChEBI" id="CHEBI:16240"/>
        <dbReference type="ChEBI" id="CHEBI:16520"/>
        <dbReference type="ChEBI" id="CHEBI:17412"/>
        <dbReference type="EC" id="1.8.3.2"/>
    </reaction>
</comment>
<feature type="compositionally biased region" description="Low complexity" evidence="7">
    <location>
        <begin position="87"/>
        <end position="96"/>
    </location>
</feature>
<keyword evidence="10" id="KW-1185">Reference proteome</keyword>
<accession>A0ABY8TIJ8</accession>
<reference evidence="9 10" key="1">
    <citation type="submission" date="2023-05" db="EMBL/GenBank/DDBJ databases">
        <title>A 100% complete, gapless, phased diploid assembly of the Scenedesmus obliquus UTEX 3031 genome.</title>
        <authorList>
            <person name="Biondi T.C."/>
            <person name="Hanschen E.R."/>
            <person name="Kwon T."/>
            <person name="Eng W."/>
            <person name="Kruse C.P.S."/>
            <person name="Koehler S.I."/>
            <person name="Kunde Y."/>
            <person name="Gleasner C.D."/>
            <person name="You Mak K.T."/>
            <person name="Polle J."/>
            <person name="Hovde B.T."/>
            <person name="Starkenburg S.R."/>
        </authorList>
    </citation>
    <scope>NUCLEOTIDE SEQUENCE [LARGE SCALE GENOMIC DNA]</scope>
    <source>
        <strain evidence="9 10">DOE0152z</strain>
    </source>
</reference>
<dbReference type="Proteomes" id="UP001244341">
    <property type="component" value="Chromosome 1b"/>
</dbReference>
<evidence type="ECO:0000256" key="3">
    <source>
        <dbReference type="ARBA" id="ARBA00022827"/>
    </source>
</evidence>
<name>A0ABY8TIJ8_TETOB</name>
<evidence type="ECO:0000256" key="6">
    <source>
        <dbReference type="RuleBase" id="RU371123"/>
    </source>
</evidence>
<proteinExistence type="predicted"/>
<dbReference type="EC" id="1.8.3.2" evidence="6"/>
<dbReference type="SUPFAM" id="SSF69000">
    <property type="entry name" value="FAD-dependent thiol oxidase"/>
    <property type="match status" value="1"/>
</dbReference>
<evidence type="ECO:0000313" key="10">
    <source>
        <dbReference type="Proteomes" id="UP001244341"/>
    </source>
</evidence>
<comment type="cofactor">
    <cofactor evidence="1 6">
        <name>FAD</name>
        <dbReference type="ChEBI" id="CHEBI:57692"/>
    </cofactor>
</comment>
<keyword evidence="2 6" id="KW-0285">Flavoprotein</keyword>
<feature type="region of interest" description="Disordered" evidence="7">
    <location>
        <begin position="37"/>
        <end position="110"/>
    </location>
</feature>
<keyword evidence="4 6" id="KW-0560">Oxidoreductase</keyword>
<dbReference type="InterPro" id="IPR039799">
    <property type="entry name" value="ALR/ERV"/>
</dbReference>
<organism evidence="9 10">
    <name type="scientific">Tetradesmus obliquus</name>
    <name type="common">Green alga</name>
    <name type="synonym">Acutodesmus obliquus</name>
    <dbReference type="NCBI Taxonomy" id="3088"/>
    <lineage>
        <taxon>Eukaryota</taxon>
        <taxon>Viridiplantae</taxon>
        <taxon>Chlorophyta</taxon>
        <taxon>core chlorophytes</taxon>
        <taxon>Chlorophyceae</taxon>
        <taxon>CS clade</taxon>
        <taxon>Sphaeropleales</taxon>
        <taxon>Scenedesmaceae</taxon>
        <taxon>Tetradesmus</taxon>
    </lineage>
</organism>
<evidence type="ECO:0000256" key="7">
    <source>
        <dbReference type="SAM" id="MobiDB-lite"/>
    </source>
</evidence>
<feature type="domain" description="ERV/ALR sulfhydryl oxidase" evidence="8">
    <location>
        <begin position="102"/>
        <end position="203"/>
    </location>
</feature>